<protein>
    <submittedName>
        <fullName evidence="3">Aminotransferase class V-fold PLP-dependent enzyme</fullName>
    </submittedName>
</protein>
<comment type="caution">
    <text evidence="3">The sequence shown here is derived from an EMBL/GenBank/DDBJ whole genome shotgun (WGS) entry which is preliminary data.</text>
</comment>
<evidence type="ECO:0000256" key="1">
    <source>
        <dbReference type="ARBA" id="ARBA00022898"/>
    </source>
</evidence>
<keyword evidence="3" id="KW-0808">Transferase</keyword>
<dbReference type="PANTHER" id="PTHR43092:SF2">
    <property type="entry name" value="HERCYNYLCYSTEINE SULFOXIDE LYASE"/>
    <property type="match status" value="1"/>
</dbReference>
<dbReference type="Pfam" id="PF00266">
    <property type="entry name" value="Aminotran_5"/>
    <property type="match status" value="1"/>
</dbReference>
<reference evidence="3 4" key="1">
    <citation type="submission" date="2019-11" db="EMBL/GenBank/DDBJ databases">
        <title>Acidiferrimicrobium australis gen. nov., sp. nov., an acidophilic and obligately heterotrophic, member of the Actinobacteria that catalyses dissimilatory oxido- reduction of iron isolated from metal-rich acidic water in Chile.</title>
        <authorList>
            <person name="Gonzalez D."/>
            <person name="Huber K."/>
            <person name="Hedrich S."/>
            <person name="Rojas-Villalobos C."/>
            <person name="Quatrini R."/>
            <person name="Dinamarca M.A."/>
            <person name="Schwarz A."/>
            <person name="Canales C."/>
            <person name="Nancucheo I."/>
        </authorList>
    </citation>
    <scope>NUCLEOTIDE SEQUENCE [LARGE SCALE GENOMIC DNA]</scope>
    <source>
        <strain evidence="3 4">USS-CCA1</strain>
    </source>
</reference>
<name>A0ABW9QW09_9ACTN</name>
<dbReference type="Gene3D" id="3.40.640.10">
    <property type="entry name" value="Type I PLP-dependent aspartate aminotransferase-like (Major domain)"/>
    <property type="match status" value="1"/>
</dbReference>
<evidence type="ECO:0000313" key="3">
    <source>
        <dbReference type="EMBL" id="MST33859.1"/>
    </source>
</evidence>
<accession>A0ABW9QW09</accession>
<evidence type="ECO:0000259" key="2">
    <source>
        <dbReference type="Pfam" id="PF00266"/>
    </source>
</evidence>
<dbReference type="GO" id="GO:0008483">
    <property type="term" value="F:transaminase activity"/>
    <property type="evidence" value="ECO:0007669"/>
    <property type="project" value="UniProtKB-KW"/>
</dbReference>
<evidence type="ECO:0000313" key="4">
    <source>
        <dbReference type="Proteomes" id="UP000437736"/>
    </source>
</evidence>
<dbReference type="SUPFAM" id="SSF53383">
    <property type="entry name" value="PLP-dependent transferases"/>
    <property type="match status" value="1"/>
</dbReference>
<proteinExistence type="predicted"/>
<dbReference type="EMBL" id="WJHE01000751">
    <property type="protein sequence ID" value="MST33859.1"/>
    <property type="molecule type" value="Genomic_DNA"/>
</dbReference>
<feature type="domain" description="Aminotransferase class V" evidence="2">
    <location>
        <begin position="13"/>
        <end position="175"/>
    </location>
</feature>
<dbReference type="InterPro" id="IPR015422">
    <property type="entry name" value="PyrdxlP-dep_Trfase_small"/>
</dbReference>
<keyword evidence="3" id="KW-0032">Aminotransferase</keyword>
<dbReference type="InterPro" id="IPR015424">
    <property type="entry name" value="PyrdxlP-dep_Trfase"/>
</dbReference>
<dbReference type="InterPro" id="IPR015421">
    <property type="entry name" value="PyrdxlP-dep_Trfase_major"/>
</dbReference>
<gene>
    <name evidence="3" type="ORF">GHK86_14170</name>
</gene>
<dbReference type="InterPro" id="IPR000192">
    <property type="entry name" value="Aminotrans_V_dom"/>
</dbReference>
<keyword evidence="4" id="KW-1185">Reference proteome</keyword>
<dbReference type="PANTHER" id="PTHR43092">
    <property type="entry name" value="L-CYSTEINE DESULFHYDRASE"/>
    <property type="match status" value="1"/>
</dbReference>
<keyword evidence="1" id="KW-0663">Pyridoxal phosphate</keyword>
<feature type="non-terminal residue" evidence="3">
    <location>
        <position position="269"/>
    </location>
</feature>
<sequence length="269" mass="28502">MDDELAAAIVPFADALGADPGDLAWVPNVTYGLNLIARSLMGRLEPGDEVLLTDLEYGSQLMLWHWVCERSGAILRLAPIAGTPPNQVADVIVGCASPATRVALVSHVTSASAQRLPVEDVARRLRERGVVVVVDGAHAPGQIDLDLPSVGCDYYAGNLHKWFGTARSAGVLYAPGPEAQRGLDPLVVGWGGTDRAEPIARRVHLPGTVDPSVYLSAPAGLSFHREVLTPARPAARERLAAAAGALEQLGWARVGRHEDDLLMAAFLPP</sequence>
<dbReference type="Proteomes" id="UP000437736">
    <property type="component" value="Unassembled WGS sequence"/>
</dbReference>
<dbReference type="Gene3D" id="3.90.1150.10">
    <property type="entry name" value="Aspartate Aminotransferase, domain 1"/>
    <property type="match status" value="1"/>
</dbReference>
<organism evidence="3 4">
    <name type="scientific">Acidiferrimicrobium australe</name>
    <dbReference type="NCBI Taxonomy" id="2664430"/>
    <lineage>
        <taxon>Bacteria</taxon>
        <taxon>Bacillati</taxon>
        <taxon>Actinomycetota</taxon>
        <taxon>Acidimicrobiia</taxon>
        <taxon>Acidimicrobiales</taxon>
        <taxon>Acidimicrobiaceae</taxon>
        <taxon>Acidiferrimicrobium</taxon>
    </lineage>
</organism>